<organism evidence="1 2">
    <name type="scientific">Phaeosphaeria nodorum (strain SN15 / ATCC MYA-4574 / FGSC 10173)</name>
    <name type="common">Glume blotch fungus</name>
    <name type="synonym">Parastagonospora nodorum</name>
    <dbReference type="NCBI Taxonomy" id="321614"/>
    <lineage>
        <taxon>Eukaryota</taxon>
        <taxon>Fungi</taxon>
        <taxon>Dikarya</taxon>
        <taxon>Ascomycota</taxon>
        <taxon>Pezizomycotina</taxon>
        <taxon>Dothideomycetes</taxon>
        <taxon>Pleosporomycetidae</taxon>
        <taxon>Pleosporales</taxon>
        <taxon>Pleosporineae</taxon>
        <taxon>Phaeosphaeriaceae</taxon>
        <taxon>Parastagonospora</taxon>
    </lineage>
</organism>
<proteinExistence type="predicted"/>
<protein>
    <submittedName>
        <fullName evidence="1">Uncharacterized protein</fullName>
    </submittedName>
</protein>
<reference evidence="2" key="1">
    <citation type="journal article" date="2007" name="Plant Cell">
        <title>Dothideomycete-plant interactions illuminated by genome sequencing and EST analysis of the wheat pathogen Stagonospora nodorum.</title>
        <authorList>
            <person name="Hane J.K."/>
            <person name="Lowe R.G."/>
            <person name="Solomon P.S."/>
            <person name="Tan K.C."/>
            <person name="Schoch C.L."/>
            <person name="Spatafora J.W."/>
            <person name="Crous P.W."/>
            <person name="Kodira C."/>
            <person name="Birren B.W."/>
            <person name="Galagan J.E."/>
            <person name="Torriani S.F."/>
            <person name="McDonald B.A."/>
            <person name="Oliver R.P."/>
        </authorList>
    </citation>
    <scope>NUCLEOTIDE SEQUENCE [LARGE SCALE GENOMIC DNA]</scope>
    <source>
        <strain evidence="2">SN15 / ATCC MYA-4574 / FGSC 10173</strain>
    </source>
</reference>
<evidence type="ECO:0000313" key="2">
    <source>
        <dbReference type="Proteomes" id="UP000001055"/>
    </source>
</evidence>
<dbReference type="HOGENOM" id="CLU_1644317_0_0_1"/>
<evidence type="ECO:0000313" key="1">
    <source>
        <dbReference type="EMBL" id="EAT80856.2"/>
    </source>
</evidence>
<dbReference type="AlphaFoldDB" id="Q0U8V2"/>
<dbReference type="GeneID" id="5978957"/>
<gene>
    <name evidence="1" type="ORF">SNOG_11812</name>
</gene>
<dbReference type="RefSeq" id="XP_001802049.1">
    <property type="nucleotide sequence ID" value="XM_001801997.1"/>
</dbReference>
<dbReference type="KEGG" id="pno:SNOG_11812"/>
<dbReference type="EMBL" id="CH445344">
    <property type="protein sequence ID" value="EAT80856.2"/>
    <property type="molecule type" value="Genomic_DNA"/>
</dbReference>
<dbReference type="InParanoid" id="Q0U8V2"/>
<accession>Q0U8V2</accession>
<sequence length="161" mass="17962">MYTRSVRLIDMVPFPRADPDIDKASMRTTQGPRDFFTDNGQDAESVMLTPKEHGVVDSTLQDITLEGNHRVANHPCEHPCGEVERTSPWKQSEALPRDDHPVIANRSSFMLGQAITTTQLEEVMCDKLNVRVNASFRSFTDVTGGCGGTYSMPHRALNLRS</sequence>
<dbReference type="VEuPathDB" id="FungiDB:JI435_118120"/>
<name>Q0U8V2_PHANO</name>
<dbReference type="Proteomes" id="UP000001055">
    <property type="component" value="Unassembled WGS sequence"/>
</dbReference>